<dbReference type="Proteomes" id="UP000291106">
    <property type="component" value="Chromosome"/>
</dbReference>
<organism evidence="10 11">
    <name type="scientific">Shewanella maritima</name>
    <dbReference type="NCBI Taxonomy" id="2520507"/>
    <lineage>
        <taxon>Bacteria</taxon>
        <taxon>Pseudomonadati</taxon>
        <taxon>Pseudomonadota</taxon>
        <taxon>Gammaproteobacteria</taxon>
        <taxon>Alteromonadales</taxon>
        <taxon>Shewanellaceae</taxon>
        <taxon>Shewanella</taxon>
    </lineage>
</organism>
<dbReference type="InterPro" id="IPR001173">
    <property type="entry name" value="Glyco_trans_2-like"/>
</dbReference>
<dbReference type="GO" id="GO:0009103">
    <property type="term" value="P:lipopolysaccharide biosynthetic process"/>
    <property type="evidence" value="ECO:0007669"/>
    <property type="project" value="UniProtKB-KW"/>
</dbReference>
<feature type="domain" description="Glycosyltransferase 2-like" evidence="9">
    <location>
        <begin position="9"/>
        <end position="97"/>
    </location>
</feature>
<name>A0A411PL71_9GAMM</name>
<evidence type="ECO:0000256" key="3">
    <source>
        <dbReference type="ARBA" id="ARBA00022679"/>
    </source>
</evidence>
<dbReference type="Gene3D" id="3.90.550.10">
    <property type="entry name" value="Spore Coat Polysaccharide Biosynthesis Protein SpsA, Chain A"/>
    <property type="match status" value="1"/>
</dbReference>
<dbReference type="SUPFAM" id="SSF53448">
    <property type="entry name" value="Nucleotide-diphospho-sugar transferases"/>
    <property type="match status" value="1"/>
</dbReference>
<keyword evidence="11" id="KW-1185">Reference proteome</keyword>
<proteinExistence type="predicted"/>
<evidence type="ECO:0000256" key="5">
    <source>
        <dbReference type="ARBA" id="ARBA00022985"/>
    </source>
</evidence>
<evidence type="ECO:0000259" key="9">
    <source>
        <dbReference type="Pfam" id="PF00535"/>
    </source>
</evidence>
<dbReference type="OrthoDB" id="8617393at2"/>
<protein>
    <submittedName>
        <fullName evidence="10">Glycosyltransferase</fullName>
    </submittedName>
</protein>
<keyword evidence="3 10" id="KW-0808">Transferase</keyword>
<keyword evidence="6 8" id="KW-1133">Transmembrane helix</keyword>
<evidence type="ECO:0000256" key="6">
    <source>
        <dbReference type="ARBA" id="ARBA00022989"/>
    </source>
</evidence>
<dbReference type="InterPro" id="IPR029044">
    <property type="entry name" value="Nucleotide-diphossugar_trans"/>
</dbReference>
<keyword evidence="4 8" id="KW-0812">Transmembrane</keyword>
<evidence type="ECO:0000313" key="10">
    <source>
        <dbReference type="EMBL" id="QBF84286.1"/>
    </source>
</evidence>
<dbReference type="Pfam" id="PF00535">
    <property type="entry name" value="Glycos_transf_2"/>
    <property type="match status" value="1"/>
</dbReference>
<dbReference type="AlphaFoldDB" id="A0A411PL71"/>
<gene>
    <name evidence="10" type="ORF">EXU30_17610</name>
</gene>
<feature type="transmembrane region" description="Helical" evidence="8">
    <location>
        <begin position="264"/>
        <end position="286"/>
    </location>
</feature>
<sequence length="335" mass="37817">MMKSDTFVSVVLVVNNQTSKLMAFIEKLSPYLENNLNDYEIVIIDQHSTDGMEAELSKSLTTYQSIRHIRLAQEEPVDVALAAGLENAIGDFVINLNVESDAVDIILPLIESGLSGHDIIVCTSNKVTSPLYKVVRRLSRRLLKSIGYTLPHNSTGTFCFSRRAVNAITESGRFYCKLHMRMANVGYKLHSFDATKYLYSFSKKSLISGVTETLHHMVFNSTKPLRWMSFLGVMGSMLAMIYSVYSLLVHLVNDTVASGWTTTILFMSTLFAILFTMLSFFGEYLARLLSDRSEHKEYNVVYERNSSVMLNENRSNVLFTSTNNEINNSQTGRNK</sequence>
<dbReference type="KEGG" id="smai:EXU30_17610"/>
<dbReference type="PANTHER" id="PTHR48090:SF3">
    <property type="entry name" value="UNDECAPRENYL-PHOSPHATE 4-DEOXY-4-FORMAMIDO-L-ARABINOSE TRANSFERASE"/>
    <property type="match status" value="1"/>
</dbReference>
<keyword evidence="2" id="KW-0328">Glycosyltransferase</keyword>
<evidence type="ECO:0000256" key="7">
    <source>
        <dbReference type="ARBA" id="ARBA00023136"/>
    </source>
</evidence>
<evidence type="ECO:0000256" key="1">
    <source>
        <dbReference type="ARBA" id="ARBA00022475"/>
    </source>
</evidence>
<evidence type="ECO:0000313" key="11">
    <source>
        <dbReference type="Proteomes" id="UP000291106"/>
    </source>
</evidence>
<evidence type="ECO:0000256" key="4">
    <source>
        <dbReference type="ARBA" id="ARBA00022692"/>
    </source>
</evidence>
<dbReference type="PANTHER" id="PTHR48090">
    <property type="entry name" value="UNDECAPRENYL-PHOSPHATE 4-DEOXY-4-FORMAMIDO-L-ARABINOSE TRANSFERASE-RELATED"/>
    <property type="match status" value="1"/>
</dbReference>
<dbReference type="EMBL" id="CP036200">
    <property type="protein sequence ID" value="QBF84286.1"/>
    <property type="molecule type" value="Genomic_DNA"/>
</dbReference>
<dbReference type="GO" id="GO:0016757">
    <property type="term" value="F:glycosyltransferase activity"/>
    <property type="evidence" value="ECO:0007669"/>
    <property type="project" value="UniProtKB-KW"/>
</dbReference>
<evidence type="ECO:0000256" key="2">
    <source>
        <dbReference type="ARBA" id="ARBA00022676"/>
    </source>
</evidence>
<reference evidence="10 11" key="1">
    <citation type="submission" date="2019-02" db="EMBL/GenBank/DDBJ databases">
        <title>Shewanella sp. D4-2 isolated from Dokdo Island.</title>
        <authorList>
            <person name="Baek K."/>
        </authorList>
    </citation>
    <scope>NUCLEOTIDE SEQUENCE [LARGE SCALE GENOMIC DNA]</scope>
    <source>
        <strain evidence="10 11">D4-2</strain>
    </source>
</reference>
<accession>A0A411PL71</accession>
<dbReference type="GO" id="GO:0005886">
    <property type="term" value="C:plasma membrane"/>
    <property type="evidence" value="ECO:0007669"/>
    <property type="project" value="TreeGrafter"/>
</dbReference>
<keyword evidence="1" id="KW-1003">Cell membrane</keyword>
<feature type="transmembrane region" description="Helical" evidence="8">
    <location>
        <begin position="227"/>
        <end position="252"/>
    </location>
</feature>
<evidence type="ECO:0000256" key="8">
    <source>
        <dbReference type="SAM" id="Phobius"/>
    </source>
</evidence>
<keyword evidence="5" id="KW-0448">Lipopolysaccharide biosynthesis</keyword>
<dbReference type="InterPro" id="IPR050256">
    <property type="entry name" value="Glycosyltransferase_2"/>
</dbReference>
<keyword evidence="7 8" id="KW-0472">Membrane</keyword>